<dbReference type="Gene3D" id="3.40.50.2000">
    <property type="entry name" value="Glycogen Phosphorylase B"/>
    <property type="match status" value="2"/>
</dbReference>
<evidence type="ECO:0000313" key="7">
    <source>
        <dbReference type="Proteomes" id="UP000634780"/>
    </source>
</evidence>
<dbReference type="CDD" id="cd03786">
    <property type="entry name" value="GTB_UDP-GlcNAc_2-Epimerase"/>
    <property type="match status" value="1"/>
</dbReference>
<reference evidence="6 7" key="1">
    <citation type="submission" date="2020-12" db="EMBL/GenBank/DDBJ databases">
        <title>Streptomyces typhae sp. nov., a novel endophytic actinomycete isolated from the root of cattail pollen (Typha angustifolia L.).</title>
        <authorList>
            <person name="Peng C."/>
            <person name="Liu C."/>
        </authorList>
    </citation>
    <scope>NUCLEOTIDE SEQUENCE [LARGE SCALE GENOMIC DNA]</scope>
    <source>
        <strain evidence="6 7">JCM 4753</strain>
    </source>
</reference>
<keyword evidence="7" id="KW-1185">Reference proteome</keyword>
<evidence type="ECO:0000256" key="4">
    <source>
        <dbReference type="RuleBase" id="RU003513"/>
    </source>
</evidence>
<organism evidence="6 7">
    <name type="scientific">Streptomyces flavofungini</name>
    <dbReference type="NCBI Taxonomy" id="68200"/>
    <lineage>
        <taxon>Bacteria</taxon>
        <taxon>Bacillati</taxon>
        <taxon>Actinomycetota</taxon>
        <taxon>Actinomycetes</taxon>
        <taxon>Kitasatosporales</taxon>
        <taxon>Streptomycetaceae</taxon>
        <taxon>Streptomyces</taxon>
    </lineage>
</organism>
<keyword evidence="1 4" id="KW-0413">Isomerase</keyword>
<sequence length="397" mass="42329">MNKRKRIAIVVGTRPEAIKLAPVAHELSRTRWAQPVLVTTGQHGPVVHETLACFGLRAQVELTLPPGPHSVSDLTAGLLSGLGKGLSSPATHAVVVQGDTSSALAGAMAGFFSSIPVVHVEAGLRSGDLRSPFPEEAHRRMIAEVCDLHLAPTHAARRNLLAERVRADRILVTGNTVIDAVVSASRRAPVGDDPVPRRAARDGAPLVLVTAHRRENWGEPIRRIGRAVAILSHQYPEVTFVVAAHMNPLVRTALEESLPGRPNVQLPGPIPYDAFARLLARSILAITDSGGIQEEAAAFGLPVLVTRDNTERTEGIDSGIARLVGTDESEIVAAAEKEFAREGAPWGTGAANLPFVRRNPYGDGRAARRCAAACGWLLGLTPRPPDMPDIPMDLPKE</sequence>
<evidence type="ECO:0000313" key="6">
    <source>
        <dbReference type="EMBL" id="MBJ3810525.1"/>
    </source>
</evidence>
<name>A0ABS0XBE6_9ACTN</name>
<comment type="similarity">
    <text evidence="2 4">Belongs to the UDP-N-acetylglucosamine 2-epimerase family.</text>
</comment>
<feature type="domain" description="UDP-N-acetylglucosamine 2-epimerase" evidence="5">
    <location>
        <begin position="26"/>
        <end position="372"/>
    </location>
</feature>
<dbReference type="PANTHER" id="PTHR43174:SF2">
    <property type="entry name" value="UDP-N-ACETYLGLUCOSAMINE 2-EPIMERASE"/>
    <property type="match status" value="1"/>
</dbReference>
<protein>
    <recommendedName>
        <fullName evidence="3">UDP-N-acetylglucosamine 2-epimerase (non-hydrolyzing)</fullName>
        <ecNumber evidence="3">5.1.3.14</ecNumber>
    </recommendedName>
</protein>
<evidence type="ECO:0000256" key="2">
    <source>
        <dbReference type="ARBA" id="ARBA00038209"/>
    </source>
</evidence>
<dbReference type="SUPFAM" id="SSF53756">
    <property type="entry name" value="UDP-Glycosyltransferase/glycogen phosphorylase"/>
    <property type="match status" value="1"/>
</dbReference>
<dbReference type="Proteomes" id="UP000634780">
    <property type="component" value="Unassembled WGS sequence"/>
</dbReference>
<gene>
    <name evidence="6" type="primary">wecB</name>
    <name evidence="6" type="ORF">JGB26_26030</name>
</gene>
<accession>A0ABS0XBE6</accession>
<dbReference type="RefSeq" id="WP_198897883.1">
    <property type="nucleotide sequence ID" value="NZ_BMVR01000017.1"/>
</dbReference>
<dbReference type="Pfam" id="PF02350">
    <property type="entry name" value="Epimerase_2"/>
    <property type="match status" value="1"/>
</dbReference>
<dbReference type="GO" id="GO:0008761">
    <property type="term" value="F:UDP-N-acetylglucosamine 2-epimerase activity"/>
    <property type="evidence" value="ECO:0007669"/>
    <property type="project" value="UniProtKB-EC"/>
</dbReference>
<evidence type="ECO:0000256" key="3">
    <source>
        <dbReference type="ARBA" id="ARBA00038858"/>
    </source>
</evidence>
<dbReference type="InterPro" id="IPR003331">
    <property type="entry name" value="UDP_GlcNAc_Epimerase_2_dom"/>
</dbReference>
<dbReference type="InterPro" id="IPR029767">
    <property type="entry name" value="WecB-like"/>
</dbReference>
<dbReference type="NCBIfam" id="TIGR00236">
    <property type="entry name" value="wecB"/>
    <property type="match status" value="1"/>
</dbReference>
<comment type="caution">
    <text evidence="6">The sequence shown here is derived from an EMBL/GenBank/DDBJ whole genome shotgun (WGS) entry which is preliminary data.</text>
</comment>
<proteinExistence type="inferred from homology"/>
<dbReference type="EC" id="5.1.3.14" evidence="3"/>
<dbReference type="EMBL" id="JAEKOZ010000018">
    <property type="protein sequence ID" value="MBJ3810525.1"/>
    <property type="molecule type" value="Genomic_DNA"/>
</dbReference>
<dbReference type="PANTHER" id="PTHR43174">
    <property type="entry name" value="UDP-N-ACETYLGLUCOSAMINE 2-EPIMERASE"/>
    <property type="match status" value="1"/>
</dbReference>
<evidence type="ECO:0000256" key="1">
    <source>
        <dbReference type="ARBA" id="ARBA00023235"/>
    </source>
</evidence>
<evidence type="ECO:0000259" key="5">
    <source>
        <dbReference type="Pfam" id="PF02350"/>
    </source>
</evidence>